<name>A0A0F8WV83_9ZZZZ</name>
<evidence type="ECO:0008006" key="2">
    <source>
        <dbReference type="Google" id="ProtNLM"/>
    </source>
</evidence>
<sequence>NKQIQTILAKKIASAVSENLQADFSIESLDLIFFNRVVMKEVTLMDQYGDSLLYTPLMVATLKKMSRNEGKIILSRLKLENATIRIATDTARVNNLSFIVDALRKSADTTSTKKWTVSVEAIDLNDSRFILDHNYKPKEVPYGINFTKLRIEDMDLNVREFKVANDTIKFKIDHLSFREKSGFKMEHLESTVYINKEFFYWRDVHFYTEETDVRAERIDFRFNTWKDFGEDEFGKTGILSKVKLDYRFLPSTFYLPDVAYFAWRFKGTNESIKMSGGLRGRINSFKGDDIVLAYGKNSHFSGSFDLMGLPDIQETYMYFDIEDLTTSVSDIESFQLPGSSGDTIVIPENLSDLGNISYHG</sequence>
<organism evidence="1">
    <name type="scientific">marine sediment metagenome</name>
    <dbReference type="NCBI Taxonomy" id="412755"/>
    <lineage>
        <taxon>unclassified sequences</taxon>
        <taxon>metagenomes</taxon>
        <taxon>ecological metagenomes</taxon>
    </lineage>
</organism>
<protein>
    <recommendedName>
        <fullName evidence="2">AsmA-like C-terminal domain-containing protein</fullName>
    </recommendedName>
</protein>
<gene>
    <name evidence="1" type="ORF">LCGC14_3021270</name>
</gene>
<accession>A0A0F8WV83</accession>
<dbReference type="AlphaFoldDB" id="A0A0F8WV83"/>
<evidence type="ECO:0000313" key="1">
    <source>
        <dbReference type="EMBL" id="KKK60747.1"/>
    </source>
</evidence>
<comment type="caution">
    <text evidence="1">The sequence shown here is derived from an EMBL/GenBank/DDBJ whole genome shotgun (WGS) entry which is preliminary data.</text>
</comment>
<feature type="non-terminal residue" evidence="1">
    <location>
        <position position="1"/>
    </location>
</feature>
<proteinExistence type="predicted"/>
<reference evidence="1" key="1">
    <citation type="journal article" date="2015" name="Nature">
        <title>Complex archaea that bridge the gap between prokaryotes and eukaryotes.</title>
        <authorList>
            <person name="Spang A."/>
            <person name="Saw J.H."/>
            <person name="Jorgensen S.L."/>
            <person name="Zaremba-Niedzwiedzka K."/>
            <person name="Martijn J."/>
            <person name="Lind A.E."/>
            <person name="van Eijk R."/>
            <person name="Schleper C."/>
            <person name="Guy L."/>
            <person name="Ettema T.J."/>
        </authorList>
    </citation>
    <scope>NUCLEOTIDE SEQUENCE</scope>
</reference>
<feature type="non-terminal residue" evidence="1">
    <location>
        <position position="360"/>
    </location>
</feature>
<dbReference type="EMBL" id="LAZR01062815">
    <property type="protein sequence ID" value="KKK60747.1"/>
    <property type="molecule type" value="Genomic_DNA"/>
</dbReference>